<proteinExistence type="predicted"/>
<gene>
    <name evidence="1" type="ORF">DRO04_01185</name>
</gene>
<evidence type="ECO:0000313" key="2">
    <source>
        <dbReference type="Proteomes" id="UP000278031"/>
    </source>
</evidence>
<name>A0A497JHJ4_9ARCH</name>
<accession>A0A497JHJ4</accession>
<sequence length="134" mass="14893">REYSENGKIRLIAEAPYHKTVVKELSLGQIRPSNVQLEISAPRAFFVNLTSEISLNACNISDELADVIIVLEAPKALISAEKEMAKFKLLPKECKKVSFTVKPSAAGDTTIYFNLVANNIAEKYPLHIVIYEAE</sequence>
<dbReference type="AlphaFoldDB" id="A0A497JHJ4"/>
<dbReference type="EMBL" id="QMWP01000034">
    <property type="protein sequence ID" value="RLG70752.1"/>
    <property type="molecule type" value="Genomic_DNA"/>
</dbReference>
<feature type="non-terminal residue" evidence="1">
    <location>
        <position position="1"/>
    </location>
</feature>
<organism evidence="1 2">
    <name type="scientific">Candidatus Iainarchaeum sp</name>
    <dbReference type="NCBI Taxonomy" id="3101447"/>
    <lineage>
        <taxon>Archaea</taxon>
        <taxon>Candidatus Iainarchaeota</taxon>
        <taxon>Candidatus Iainarchaeia</taxon>
        <taxon>Candidatus Iainarchaeales</taxon>
        <taxon>Candidatus Iainarchaeaceae</taxon>
        <taxon>Candidatus Iainarchaeum</taxon>
    </lineage>
</organism>
<protein>
    <submittedName>
        <fullName evidence="1">Uncharacterized protein</fullName>
    </submittedName>
</protein>
<evidence type="ECO:0000313" key="1">
    <source>
        <dbReference type="EMBL" id="RLG70752.1"/>
    </source>
</evidence>
<dbReference type="Proteomes" id="UP000278031">
    <property type="component" value="Unassembled WGS sequence"/>
</dbReference>
<comment type="caution">
    <text evidence="1">The sequence shown here is derived from an EMBL/GenBank/DDBJ whole genome shotgun (WGS) entry which is preliminary data.</text>
</comment>
<reference evidence="1 2" key="1">
    <citation type="submission" date="2018-06" db="EMBL/GenBank/DDBJ databases">
        <title>Extensive metabolic versatility and redundancy in microbially diverse, dynamic hydrothermal sediments.</title>
        <authorList>
            <person name="Dombrowski N."/>
            <person name="Teske A."/>
            <person name="Baker B.J."/>
        </authorList>
    </citation>
    <scope>NUCLEOTIDE SEQUENCE [LARGE SCALE GENOMIC DNA]</scope>
    <source>
        <strain evidence="1">B51_G17</strain>
    </source>
</reference>